<feature type="domain" description="Reverse transcriptase Ty1/copia-type" evidence="2">
    <location>
        <begin position="403"/>
        <end position="548"/>
    </location>
</feature>
<dbReference type="GO" id="GO:0003676">
    <property type="term" value="F:nucleic acid binding"/>
    <property type="evidence" value="ECO:0007669"/>
    <property type="project" value="InterPro"/>
</dbReference>
<proteinExistence type="predicted"/>
<dbReference type="CDD" id="cd09272">
    <property type="entry name" value="RNase_HI_RT_Ty1"/>
    <property type="match status" value="1"/>
</dbReference>
<evidence type="ECO:0000313" key="3">
    <source>
        <dbReference type="EMBL" id="GEU31627.1"/>
    </source>
</evidence>
<comment type="caution">
    <text evidence="3">The sequence shown here is derived from an EMBL/GenBank/DDBJ whole genome shotgun (WGS) entry which is preliminary data.</text>
</comment>
<dbReference type="AlphaFoldDB" id="A0A6L2J519"/>
<reference evidence="3" key="1">
    <citation type="journal article" date="2019" name="Sci. Rep.">
        <title>Draft genome of Tanacetum cinerariifolium, the natural source of mosquito coil.</title>
        <authorList>
            <person name="Yamashiro T."/>
            <person name="Shiraishi A."/>
            <person name="Satake H."/>
            <person name="Nakayama K."/>
        </authorList>
    </citation>
    <scope>NUCLEOTIDE SEQUENCE</scope>
</reference>
<dbReference type="InterPro" id="IPR013103">
    <property type="entry name" value="RVT_2"/>
</dbReference>
<dbReference type="PANTHER" id="PTHR47592:SF27">
    <property type="entry name" value="OS08G0421700 PROTEIN"/>
    <property type="match status" value="1"/>
</dbReference>
<keyword evidence="3" id="KW-0575">Peroxidase</keyword>
<evidence type="ECO:0000256" key="1">
    <source>
        <dbReference type="SAM" id="MobiDB-lite"/>
    </source>
</evidence>
<keyword evidence="3" id="KW-0560">Oxidoreductase</keyword>
<accession>A0A6L2J519</accession>
<dbReference type="PANTHER" id="PTHR47592">
    <property type="entry name" value="PBF68 PROTEIN"/>
    <property type="match status" value="1"/>
</dbReference>
<feature type="compositionally biased region" description="Basic and acidic residues" evidence="1">
    <location>
        <begin position="156"/>
        <end position="171"/>
    </location>
</feature>
<dbReference type="Gene3D" id="3.30.420.10">
    <property type="entry name" value="Ribonuclease H-like superfamily/Ribonuclease H"/>
    <property type="match status" value="1"/>
</dbReference>
<evidence type="ECO:0000259" key="2">
    <source>
        <dbReference type="Pfam" id="PF07727"/>
    </source>
</evidence>
<dbReference type="InterPro" id="IPR036397">
    <property type="entry name" value="RNaseH_sf"/>
</dbReference>
<feature type="region of interest" description="Disordered" evidence="1">
    <location>
        <begin position="137"/>
        <end position="174"/>
    </location>
</feature>
<sequence>MLKNPEKFNGQNFKRWQQKMFFYLTTLNLARFLKETAHQVEPPKEGQPSNAHAVQVVEAWKHSDFLCHNYVLNGLADDLYNVEGLEVLIHEIHAERMTVCETFQDAAINKKEISVEDLIVRLRIEVENNLAQKNTYAPDSAKANMVEHAGSSLKSNSREKGKGKKKNDNKGKGKAGYLTLKAGIVKQKFQRTCYNYDRPGHRAANCKMPKRVNPRQANMVNDNMDMIAMMSDVIAMISEVNLVGSNNSGWWVDTGATRHKELKLTNVLYALEICKNFVSGWLLNKFGFCLVFESDKLVLSRNQMYVGKGYAMNAIDKFVLYKTEVENQLGQKIKVVRSDRRGEYVYSFADRCVKHRVGHEFTAPYSPQQNENEPTSYREAVTSSKWNQWKEAIKSEIDYILQNHTWELVDLAPGCKPLGYKWIFKKKMKADGTIDKYKSRLVIKGYRQRDGLDYFDTYSPITRITSIRMVLAIAALRNLEVHQMDVNTAFLNGDLEEGIYMNQPDGFIAPGQESKDSRSTSEYVFTLGGAAISWKSSKQTVIAKSTLESEFIPLDKYGEEAEWLRVISIDFVKSKDNIADPLTKGLSRELVMADDEQDIKMWDDAEFLERVVQATEAAVSTQQQQQQLFRPPPPSSWKTTNMVLEGTVTDDATDAWLTLDQKAPPNGNQLTSHVVGLRCHIGIISNLVFCFLLSANPKNILIGSVNKELGKKGVWIVLMHMGAGKTWYGVPRDVVMAFEDVVRVHGYGGEANPIGEL</sequence>
<dbReference type="Pfam" id="PF07727">
    <property type="entry name" value="RVT_2"/>
    <property type="match status" value="1"/>
</dbReference>
<organism evidence="3">
    <name type="scientific">Tanacetum cinerariifolium</name>
    <name type="common">Dalmatian daisy</name>
    <name type="synonym">Chrysanthemum cinerariifolium</name>
    <dbReference type="NCBI Taxonomy" id="118510"/>
    <lineage>
        <taxon>Eukaryota</taxon>
        <taxon>Viridiplantae</taxon>
        <taxon>Streptophyta</taxon>
        <taxon>Embryophyta</taxon>
        <taxon>Tracheophyta</taxon>
        <taxon>Spermatophyta</taxon>
        <taxon>Magnoliopsida</taxon>
        <taxon>eudicotyledons</taxon>
        <taxon>Gunneridae</taxon>
        <taxon>Pentapetalae</taxon>
        <taxon>asterids</taxon>
        <taxon>campanulids</taxon>
        <taxon>Asterales</taxon>
        <taxon>Asteraceae</taxon>
        <taxon>Asteroideae</taxon>
        <taxon>Anthemideae</taxon>
        <taxon>Anthemidinae</taxon>
        <taxon>Tanacetum</taxon>
    </lineage>
</organism>
<dbReference type="SUPFAM" id="SSF53098">
    <property type="entry name" value="Ribonuclease H-like"/>
    <property type="match status" value="1"/>
</dbReference>
<dbReference type="GO" id="GO:0004601">
    <property type="term" value="F:peroxidase activity"/>
    <property type="evidence" value="ECO:0007669"/>
    <property type="project" value="UniProtKB-KW"/>
</dbReference>
<gene>
    <name evidence="3" type="ORF">Tci_003605</name>
</gene>
<dbReference type="InterPro" id="IPR012337">
    <property type="entry name" value="RNaseH-like_sf"/>
</dbReference>
<dbReference type="EMBL" id="BKCJ010000270">
    <property type="protein sequence ID" value="GEU31627.1"/>
    <property type="molecule type" value="Genomic_DNA"/>
</dbReference>
<name>A0A6L2J519_TANCI</name>
<protein>
    <submittedName>
        <fullName evidence="3">Peroxidase 9</fullName>
    </submittedName>
</protein>